<evidence type="ECO:0000313" key="1">
    <source>
        <dbReference type="EMBL" id="ABV15604.1"/>
    </source>
</evidence>
<protein>
    <submittedName>
        <fullName evidence="1">Uncharacterized protein</fullName>
    </submittedName>
</protein>
<name>A8AQ42_CITK8</name>
<dbReference type="HOGENOM" id="CLU_1479582_0_0_6"/>
<organism evidence="1 2">
    <name type="scientific">Citrobacter koseri (strain ATCC BAA-895 / CDC 4225-83 / SGSC4696)</name>
    <dbReference type="NCBI Taxonomy" id="290338"/>
    <lineage>
        <taxon>Bacteria</taxon>
        <taxon>Pseudomonadati</taxon>
        <taxon>Pseudomonadota</taxon>
        <taxon>Gammaproteobacteria</taxon>
        <taxon>Enterobacterales</taxon>
        <taxon>Enterobacteriaceae</taxon>
        <taxon>Citrobacter</taxon>
    </lineage>
</organism>
<accession>A8AQ42</accession>
<proteinExistence type="predicted"/>
<dbReference type="AlphaFoldDB" id="A8AQ42"/>
<dbReference type="KEGG" id="cko:CKO_04550"/>
<sequence length="182" mass="20278">MARKPLSTVVFIYRQRRHSHPLQVFTLYIDRTKRHIANHLTFVVSGDQTQRQEAIFAQVMHQLRFRIAFERAAQQSVDTGRVNGNFNSNQHGSPTEVCLVSGEVFIPASTKSASCSSIMRNAFGICSSSMASIRFFTYSPNSVSPSMTRRRWKKSVSGSCLRAAIINKSLASALKLTSASAF</sequence>
<reference evidence="1 2" key="1">
    <citation type="submission" date="2007-08" db="EMBL/GenBank/DDBJ databases">
        <authorList>
            <consortium name="The Citrobacter koseri Genome Sequencing Project"/>
            <person name="McClelland M."/>
            <person name="Sanderson E.K."/>
            <person name="Porwollik S."/>
            <person name="Spieth J."/>
            <person name="Clifton W.S."/>
            <person name="Latreille P."/>
            <person name="Courtney L."/>
            <person name="Wang C."/>
            <person name="Pepin K."/>
            <person name="Bhonagiri V."/>
            <person name="Nash W."/>
            <person name="Johnson M."/>
            <person name="Thiruvilangam P."/>
            <person name="Wilson R."/>
        </authorList>
    </citation>
    <scope>NUCLEOTIDE SEQUENCE [LARGE SCALE GENOMIC DNA]</scope>
    <source>
        <strain evidence="2">ATCC BAA-895 / CDC 4225-83 / SGSC4696</strain>
    </source>
</reference>
<keyword evidence="2" id="KW-1185">Reference proteome</keyword>
<gene>
    <name evidence="1" type="ordered locus">CKO_04550</name>
</gene>
<evidence type="ECO:0000313" key="2">
    <source>
        <dbReference type="Proteomes" id="UP000008148"/>
    </source>
</evidence>
<dbReference type="Proteomes" id="UP000008148">
    <property type="component" value="Chromosome"/>
</dbReference>
<dbReference type="EMBL" id="CP000822">
    <property type="protein sequence ID" value="ABV15604.1"/>
    <property type="molecule type" value="Genomic_DNA"/>
</dbReference>